<feature type="transmembrane region" description="Helical" evidence="8">
    <location>
        <begin position="12"/>
        <end position="30"/>
    </location>
</feature>
<keyword evidence="4" id="KW-0309">Germination</keyword>
<evidence type="ECO:0000313" key="9">
    <source>
        <dbReference type="EMBL" id="MDQ6597694.1"/>
    </source>
</evidence>
<feature type="transmembrane region" description="Helical" evidence="8">
    <location>
        <begin position="269"/>
        <end position="289"/>
    </location>
</feature>
<keyword evidence="12" id="KW-1185">Reference proteome</keyword>
<dbReference type="NCBIfam" id="TIGR00912">
    <property type="entry name" value="2A0309"/>
    <property type="match status" value="1"/>
</dbReference>
<protein>
    <submittedName>
        <fullName evidence="9">GerAB/ArcD/ProY family transporter</fullName>
    </submittedName>
    <submittedName>
        <fullName evidence="10">Spore gernimation protein KB</fullName>
    </submittedName>
</protein>
<evidence type="ECO:0000256" key="3">
    <source>
        <dbReference type="ARBA" id="ARBA00022448"/>
    </source>
</evidence>
<keyword evidence="5 8" id="KW-0812">Transmembrane</keyword>
<sequence>MDRVKISASQLFVLVFLFEMGSSILFGLGANAKQDAWITILLGLAGGLIVFFIHYRLFLFYPELILTSSIQKIAGKWLGRIIALFYISYFIYTASVVLRDFGELLVTTVYTSTPLFIINSLMILTILYGIHKGLEVIARVGQIYFGIIYLMAIFGFLLIIFSGLIHFEFLKPILENGWKPIFKEFLPGTLTFPFGEIVTFTMIYPFVKERKKIKFVCIGGMILSGINITITVIISISTIGPELYSRSNFPLLTTVARIQLANFIERLDVLFLLYLIISGFFKISLYFYAAVEGTADLFQFKKKEKLSFPIGMIVLFASITTASTYAEFIKENIVIFPYFLSLPFQIIIPSLLLLIAFFRNRKKKPDTNIN</sequence>
<feature type="transmembrane region" description="Helical" evidence="8">
    <location>
        <begin position="216"/>
        <end position="239"/>
    </location>
</feature>
<comment type="similarity">
    <text evidence="2">Belongs to the amino acid-polyamine-organocation (APC) superfamily. Spore germination protein (SGP) (TC 2.A.3.9) family.</text>
</comment>
<evidence type="ECO:0000256" key="4">
    <source>
        <dbReference type="ARBA" id="ARBA00022544"/>
    </source>
</evidence>
<dbReference type="EMBL" id="SMYO01000003">
    <property type="protein sequence ID" value="TDK62907.1"/>
    <property type="molecule type" value="Genomic_DNA"/>
</dbReference>
<dbReference type="GO" id="GO:0016020">
    <property type="term" value="C:membrane"/>
    <property type="evidence" value="ECO:0007669"/>
    <property type="project" value="UniProtKB-SubCell"/>
</dbReference>
<evidence type="ECO:0000256" key="7">
    <source>
        <dbReference type="ARBA" id="ARBA00023136"/>
    </source>
</evidence>
<dbReference type="Proteomes" id="UP001178888">
    <property type="component" value="Unassembled WGS sequence"/>
</dbReference>
<feature type="transmembrane region" description="Helical" evidence="8">
    <location>
        <begin position="310"/>
        <end position="329"/>
    </location>
</feature>
<evidence type="ECO:0000313" key="12">
    <source>
        <dbReference type="Proteomes" id="UP001178888"/>
    </source>
</evidence>
<dbReference type="PANTHER" id="PTHR34975">
    <property type="entry name" value="SPORE GERMINATION PROTEIN A2"/>
    <property type="match status" value="1"/>
</dbReference>
<evidence type="ECO:0000256" key="5">
    <source>
        <dbReference type="ARBA" id="ARBA00022692"/>
    </source>
</evidence>
<organism evidence="10 11">
    <name type="scientific">Bacillus salipaludis</name>
    <dbReference type="NCBI Taxonomy" id="2547811"/>
    <lineage>
        <taxon>Bacteria</taxon>
        <taxon>Bacillati</taxon>
        <taxon>Bacillota</taxon>
        <taxon>Bacilli</taxon>
        <taxon>Bacillales</taxon>
        <taxon>Bacillaceae</taxon>
        <taxon>Bacillus</taxon>
    </lineage>
</organism>
<evidence type="ECO:0000256" key="1">
    <source>
        <dbReference type="ARBA" id="ARBA00004141"/>
    </source>
</evidence>
<evidence type="ECO:0000313" key="11">
    <source>
        <dbReference type="Proteomes" id="UP000295132"/>
    </source>
</evidence>
<gene>
    <name evidence="10" type="ORF">E2K98_05440</name>
    <name evidence="9" type="ORF">RCG21_15195</name>
</gene>
<dbReference type="PANTHER" id="PTHR34975:SF2">
    <property type="entry name" value="SPORE GERMINATION PROTEIN A2"/>
    <property type="match status" value="1"/>
</dbReference>
<feature type="transmembrane region" description="Helical" evidence="8">
    <location>
        <begin position="185"/>
        <end position="204"/>
    </location>
</feature>
<keyword evidence="6 8" id="KW-1133">Transmembrane helix</keyword>
<evidence type="ECO:0000256" key="8">
    <source>
        <dbReference type="SAM" id="Phobius"/>
    </source>
</evidence>
<dbReference type="EMBL" id="JAVGVR010000001">
    <property type="protein sequence ID" value="MDQ6597694.1"/>
    <property type="molecule type" value="Genomic_DNA"/>
</dbReference>
<keyword evidence="3" id="KW-0813">Transport</keyword>
<dbReference type="Proteomes" id="UP000295132">
    <property type="component" value="Unassembled WGS sequence"/>
</dbReference>
<keyword evidence="7 8" id="KW-0472">Membrane</keyword>
<name>A0A4R5VV70_9BACI</name>
<feature type="transmembrane region" description="Helical" evidence="8">
    <location>
        <begin position="335"/>
        <end position="358"/>
    </location>
</feature>
<feature type="transmembrane region" description="Helical" evidence="8">
    <location>
        <begin position="36"/>
        <end position="57"/>
    </location>
</feature>
<feature type="transmembrane region" description="Helical" evidence="8">
    <location>
        <begin position="110"/>
        <end position="131"/>
    </location>
</feature>
<evidence type="ECO:0000256" key="6">
    <source>
        <dbReference type="ARBA" id="ARBA00022989"/>
    </source>
</evidence>
<evidence type="ECO:0000256" key="2">
    <source>
        <dbReference type="ARBA" id="ARBA00007998"/>
    </source>
</evidence>
<proteinExistence type="inferred from homology"/>
<evidence type="ECO:0000313" key="10">
    <source>
        <dbReference type="EMBL" id="TDK62907.1"/>
    </source>
</evidence>
<feature type="transmembrane region" description="Helical" evidence="8">
    <location>
        <begin position="77"/>
        <end position="98"/>
    </location>
</feature>
<accession>A0A4R5VV70</accession>
<reference evidence="10 11" key="1">
    <citation type="submission" date="2019-03" db="EMBL/GenBank/DDBJ databases">
        <title>Bacillus niacini sp. nov. a Nicotinate-Metabolizing Mesophile Isolated from Soil.</title>
        <authorList>
            <person name="Zhang G."/>
        </authorList>
    </citation>
    <scope>NUCLEOTIDE SEQUENCE [LARGE SCALE GENOMIC DNA]</scope>
    <source>
        <strain evidence="10 11">WN066</strain>
    </source>
</reference>
<comment type="subcellular location">
    <subcellularLocation>
        <location evidence="1">Membrane</location>
        <topology evidence="1">Multi-pass membrane protein</topology>
    </subcellularLocation>
</comment>
<dbReference type="Pfam" id="PF03845">
    <property type="entry name" value="Spore_permease"/>
    <property type="match status" value="1"/>
</dbReference>
<feature type="transmembrane region" description="Helical" evidence="8">
    <location>
        <begin position="143"/>
        <end position="165"/>
    </location>
</feature>
<reference evidence="9" key="2">
    <citation type="submission" date="2023-08" db="EMBL/GenBank/DDBJ databases">
        <title>Nitrogen cycling bacteria in agricultural field soils.</title>
        <authorList>
            <person name="Jang J."/>
        </authorList>
    </citation>
    <scope>NUCLEOTIDE SEQUENCE</scope>
    <source>
        <strain evidence="9">PS3-36</strain>
    </source>
</reference>
<dbReference type="InterPro" id="IPR004761">
    <property type="entry name" value="Spore_GerAB"/>
</dbReference>
<comment type="caution">
    <text evidence="10">The sequence shown here is derived from an EMBL/GenBank/DDBJ whole genome shotgun (WGS) entry which is preliminary data.</text>
</comment>
<dbReference type="RefSeq" id="WP_133333257.1">
    <property type="nucleotide sequence ID" value="NZ_JAVGVR010000001.1"/>
</dbReference>
<dbReference type="GO" id="GO:0009847">
    <property type="term" value="P:spore germination"/>
    <property type="evidence" value="ECO:0007669"/>
    <property type="project" value="InterPro"/>
</dbReference>
<dbReference type="AlphaFoldDB" id="A0A4R5VV70"/>